<dbReference type="RefSeq" id="WP_087105947.1">
    <property type="nucleotide sequence ID" value="NZ_CBCSCN010000012.1"/>
</dbReference>
<evidence type="ECO:0000313" key="1">
    <source>
        <dbReference type="EMBL" id="SMA32540.1"/>
    </source>
</evidence>
<reference evidence="1 2" key="1">
    <citation type="submission" date="2017-03" db="EMBL/GenBank/DDBJ databases">
        <authorList>
            <person name="Afonso C.L."/>
            <person name="Miller P.J."/>
            <person name="Scott M.A."/>
            <person name="Spackman E."/>
            <person name="Goraichik I."/>
            <person name="Dimitrov K.M."/>
            <person name="Suarez D.L."/>
            <person name="Swayne D.E."/>
        </authorList>
    </citation>
    <scope>NUCLEOTIDE SEQUENCE [LARGE SCALE GENOMIC DNA]</scope>
    <source>
        <strain evidence="1">SB41UT1</strain>
    </source>
</reference>
<proteinExistence type="predicted"/>
<organism evidence="1 2">
    <name type="scientific">Parendozoicomonas haliclonae</name>
    <dbReference type="NCBI Taxonomy" id="1960125"/>
    <lineage>
        <taxon>Bacteria</taxon>
        <taxon>Pseudomonadati</taxon>
        <taxon>Pseudomonadota</taxon>
        <taxon>Gammaproteobacteria</taxon>
        <taxon>Oceanospirillales</taxon>
        <taxon>Endozoicomonadaceae</taxon>
        <taxon>Parendozoicomonas</taxon>
    </lineage>
</organism>
<dbReference type="Proteomes" id="UP000196573">
    <property type="component" value="Unassembled WGS sequence"/>
</dbReference>
<evidence type="ECO:0000313" key="2">
    <source>
        <dbReference type="Proteomes" id="UP000196573"/>
    </source>
</evidence>
<dbReference type="AlphaFoldDB" id="A0A1X7AEJ3"/>
<protein>
    <submittedName>
        <fullName evidence="1">Uncharacterized protein</fullName>
    </submittedName>
</protein>
<name>A0A1X7AEJ3_9GAMM</name>
<sequence length="413" mass="46052">MAVQGAAFEGLFRDKDWRYISVVLISLLLTASDLSMAGGRDSHCTFPPGMYTAHQIGAGFDALTLLVTTSGDFRVIYRVFDNEQASRASGGNISRDSLVYEVWLDRQTASMSCHGDTLEAVYDSPDGYHLDLNLQWNRAHSSLEISGVWIGTSSWPRWALRNGLALAAVGTAGYTGWYLWHHWKDVKAFVRAAKWYAGKQESVIIAGTQYKRPFSELYANLKGDWRAVVPEAFKRYFIQDHLYYLTLPAIGGTLSSLTSFLLDGQSTYPLDGHGLMQESVSNKTECLIPSGYYRGLWGNSRTGALDILLPVRQQGEETWPQITVIEGRHIQKFRTEPWNFECRGNELTLDWEFSEPASKGSIVAYYDKEGRVLLASGVFHRDGWGLLSAVGGSGQDVILENMLLSTKQDADAD</sequence>
<dbReference type="OrthoDB" id="9841822at2"/>
<keyword evidence="2" id="KW-1185">Reference proteome</keyword>
<dbReference type="EMBL" id="FWPT01000001">
    <property type="protein sequence ID" value="SMA32540.1"/>
    <property type="molecule type" value="Genomic_DNA"/>
</dbReference>
<gene>
    <name evidence="1" type="ORF">EHSB41UT_00161</name>
</gene>
<accession>A0A1X7AEJ3</accession>